<evidence type="ECO:0000256" key="8">
    <source>
        <dbReference type="ARBA" id="ARBA00034120"/>
    </source>
</evidence>
<dbReference type="Pfam" id="PF00078">
    <property type="entry name" value="RVT_1"/>
    <property type="match status" value="1"/>
</dbReference>
<dbReference type="PRINTS" id="PR00866">
    <property type="entry name" value="RNADNAPOLMS"/>
</dbReference>
<evidence type="ECO:0000256" key="9">
    <source>
        <dbReference type="ARBA" id="ARBA00048173"/>
    </source>
</evidence>
<accession>A0A1H6XI62</accession>
<dbReference type="STRING" id="170623.SAMN04244579_03631"/>
<keyword evidence="7" id="KW-0051">Antiviral defense</keyword>
<evidence type="ECO:0000256" key="5">
    <source>
        <dbReference type="ARBA" id="ARBA00022842"/>
    </source>
</evidence>
<proteinExistence type="inferred from homology"/>
<dbReference type="SUPFAM" id="SSF56672">
    <property type="entry name" value="DNA/RNA polymerases"/>
    <property type="match status" value="1"/>
</dbReference>
<comment type="catalytic activity">
    <reaction evidence="9">
        <text>DNA(n) + a 2'-deoxyribonucleoside 5'-triphosphate = DNA(n+1) + diphosphate</text>
        <dbReference type="Rhea" id="RHEA:22508"/>
        <dbReference type="Rhea" id="RHEA-COMP:17339"/>
        <dbReference type="Rhea" id="RHEA-COMP:17340"/>
        <dbReference type="ChEBI" id="CHEBI:33019"/>
        <dbReference type="ChEBI" id="CHEBI:61560"/>
        <dbReference type="ChEBI" id="CHEBI:173112"/>
        <dbReference type="EC" id="2.7.7.49"/>
    </reaction>
</comment>
<evidence type="ECO:0000313" key="12">
    <source>
        <dbReference type="Proteomes" id="UP000199005"/>
    </source>
</evidence>
<dbReference type="InterPro" id="IPR000477">
    <property type="entry name" value="RT_dom"/>
</dbReference>
<dbReference type="GO" id="GO:0003964">
    <property type="term" value="F:RNA-directed DNA polymerase activity"/>
    <property type="evidence" value="ECO:0007669"/>
    <property type="project" value="UniProtKB-KW"/>
</dbReference>
<keyword evidence="2" id="KW-0808">Transferase</keyword>
<comment type="similarity">
    <text evidence="8">Belongs to the bacterial reverse transcriptase family.</text>
</comment>
<dbReference type="EMBL" id="FNYO01000057">
    <property type="protein sequence ID" value="SEJ24275.1"/>
    <property type="molecule type" value="Genomic_DNA"/>
</dbReference>
<evidence type="ECO:0000256" key="3">
    <source>
        <dbReference type="ARBA" id="ARBA00022695"/>
    </source>
</evidence>
<dbReference type="Proteomes" id="UP000199005">
    <property type="component" value="Unassembled WGS sequence"/>
</dbReference>
<dbReference type="AlphaFoldDB" id="A0A1H6XI62"/>
<dbReference type="CDD" id="cd03487">
    <property type="entry name" value="RT_Bac_retron_II"/>
    <property type="match status" value="1"/>
</dbReference>
<evidence type="ECO:0000256" key="2">
    <source>
        <dbReference type="ARBA" id="ARBA00022679"/>
    </source>
</evidence>
<dbReference type="InterPro" id="IPR000123">
    <property type="entry name" value="Reverse_transcriptase_msDNA"/>
</dbReference>
<evidence type="ECO:0000259" key="10">
    <source>
        <dbReference type="Pfam" id="PF00078"/>
    </source>
</evidence>
<keyword evidence="5" id="KW-0460">Magnesium</keyword>
<dbReference type="GO" id="GO:0003723">
    <property type="term" value="F:RNA binding"/>
    <property type="evidence" value="ECO:0007669"/>
    <property type="project" value="InterPro"/>
</dbReference>
<keyword evidence="6 11" id="KW-0695">RNA-directed DNA polymerase</keyword>
<dbReference type="EC" id="2.7.7.49" evidence="1"/>
<feature type="domain" description="Reverse transcriptase" evidence="10">
    <location>
        <begin position="81"/>
        <end position="231"/>
    </location>
</feature>
<dbReference type="InterPro" id="IPR043502">
    <property type="entry name" value="DNA/RNA_pol_sf"/>
</dbReference>
<protein>
    <recommendedName>
        <fullName evidence="1">RNA-directed DNA polymerase</fullName>
        <ecNumber evidence="1">2.7.7.49</ecNumber>
    </recommendedName>
</protein>
<evidence type="ECO:0000256" key="6">
    <source>
        <dbReference type="ARBA" id="ARBA00022918"/>
    </source>
</evidence>
<evidence type="ECO:0000256" key="7">
    <source>
        <dbReference type="ARBA" id="ARBA00023118"/>
    </source>
</evidence>
<reference evidence="11 12" key="1">
    <citation type="submission" date="2016-10" db="EMBL/GenBank/DDBJ databases">
        <authorList>
            <person name="de Groot N.N."/>
        </authorList>
    </citation>
    <scope>NUCLEOTIDE SEQUENCE [LARGE SCALE GENOMIC DNA]</scope>
    <source>
        <strain evidence="11 12">DSM 1041</strain>
    </source>
</reference>
<evidence type="ECO:0000256" key="4">
    <source>
        <dbReference type="ARBA" id="ARBA00022723"/>
    </source>
</evidence>
<keyword evidence="3" id="KW-0548">Nucleotidyltransferase</keyword>
<dbReference type="GO" id="GO:0046872">
    <property type="term" value="F:metal ion binding"/>
    <property type="evidence" value="ECO:0007669"/>
    <property type="project" value="UniProtKB-KW"/>
</dbReference>
<keyword evidence="4" id="KW-0479">Metal-binding</keyword>
<sequence>MRLPHSLLSNPFFQFSRLSDLLAVLGNEVGELEIEEIEHLCSIGLPPVTSENVICAVFGFNPGFVWSLLNKKHKYYRRFEIPKGQGVRVIYAPRLGLKVIQKWLSLRLSEFWVPDDSVYGFVVGRSHVDAAARHCGARWAFSCDIENFFPSTSQASVERALIGIGYKEKSAKLIAEVCCYQGALAQGSPASPVLSNICAAGLDKKMLAVRDKYGCVYTRYADDMVFSGEGEMPRELEADVLSCFDGEEWEVAEGKTYSAVYPGRIKVHGLLVGGGVPRLTKGYRNRLRAYRHLLERDAVVKNASVVMGHLAYEDFVRRKALPESE</sequence>
<dbReference type="GO" id="GO:0051607">
    <property type="term" value="P:defense response to virus"/>
    <property type="evidence" value="ECO:0007669"/>
    <property type="project" value="UniProtKB-KW"/>
</dbReference>
<name>A0A1H6XI62_9GAMM</name>
<evidence type="ECO:0000256" key="1">
    <source>
        <dbReference type="ARBA" id="ARBA00012493"/>
    </source>
</evidence>
<evidence type="ECO:0000313" key="11">
    <source>
        <dbReference type="EMBL" id="SEJ24275.1"/>
    </source>
</evidence>
<gene>
    <name evidence="11" type="ORF">SAMN04244579_03631</name>
</gene>
<dbReference type="PANTHER" id="PTHR34047">
    <property type="entry name" value="NUCLEAR INTRON MATURASE 1, MITOCHONDRIAL-RELATED"/>
    <property type="match status" value="1"/>
</dbReference>
<dbReference type="InterPro" id="IPR051083">
    <property type="entry name" value="GrpII_Intron_Splice-Mob/Def"/>
</dbReference>
<organism evidence="11 12">
    <name type="scientific">Azotobacter beijerinckii</name>
    <dbReference type="NCBI Taxonomy" id="170623"/>
    <lineage>
        <taxon>Bacteria</taxon>
        <taxon>Pseudomonadati</taxon>
        <taxon>Pseudomonadota</taxon>
        <taxon>Gammaproteobacteria</taxon>
        <taxon>Pseudomonadales</taxon>
        <taxon>Pseudomonadaceae</taxon>
        <taxon>Azotobacter</taxon>
    </lineage>
</organism>